<dbReference type="InterPro" id="IPR042197">
    <property type="entry name" value="Apaf_helical"/>
</dbReference>
<dbReference type="Pfam" id="PF20160">
    <property type="entry name" value="C-JID"/>
    <property type="match status" value="1"/>
</dbReference>
<gene>
    <name evidence="11" type="ORF">BT93_L2609</name>
</gene>
<keyword evidence="2" id="KW-0433">Leucine-rich repeat</keyword>
<dbReference type="InterPro" id="IPR002182">
    <property type="entry name" value="NB-ARC"/>
</dbReference>
<protein>
    <recommendedName>
        <fullName evidence="1">ADP-ribosyl cyclase/cyclic ADP-ribose hydrolase</fullName>
        <ecNumber evidence="1">3.2.2.6</ecNumber>
    </recommendedName>
</protein>
<dbReference type="AlphaFoldDB" id="A0A8T0CJ04"/>
<evidence type="ECO:0000259" key="9">
    <source>
        <dbReference type="Pfam" id="PF23282"/>
    </source>
</evidence>
<evidence type="ECO:0000256" key="1">
    <source>
        <dbReference type="ARBA" id="ARBA00011982"/>
    </source>
</evidence>
<dbReference type="InterPro" id="IPR044974">
    <property type="entry name" value="Disease_R_plants"/>
</dbReference>
<evidence type="ECO:0000256" key="2">
    <source>
        <dbReference type="ARBA" id="ARBA00022614"/>
    </source>
</evidence>
<proteinExistence type="predicted"/>
<name>A0A8T0CJ04_CORYI</name>
<dbReference type="InterPro" id="IPR027417">
    <property type="entry name" value="P-loop_NTPase"/>
</dbReference>
<dbReference type="PANTHER" id="PTHR11017:SF292">
    <property type="entry name" value="AAA+ ATPASE DOMAIN-CONTAINING PROTEIN"/>
    <property type="match status" value="1"/>
</dbReference>
<evidence type="ECO:0000256" key="6">
    <source>
        <dbReference type="ARBA" id="ARBA00047304"/>
    </source>
</evidence>
<dbReference type="PANTHER" id="PTHR11017">
    <property type="entry name" value="LEUCINE-RICH REPEAT-CONTAINING PROTEIN"/>
    <property type="match status" value="1"/>
</dbReference>
<reference evidence="11" key="1">
    <citation type="submission" date="2020-05" db="EMBL/GenBank/DDBJ databases">
        <title>WGS assembly of Corymbia citriodora subspecies variegata.</title>
        <authorList>
            <person name="Barry K."/>
            <person name="Hundley H."/>
            <person name="Shu S."/>
            <person name="Jenkins J."/>
            <person name="Grimwood J."/>
            <person name="Baten A."/>
        </authorList>
    </citation>
    <scope>NUCLEOTIDE SEQUENCE</scope>
    <source>
        <strain evidence="11">CV2-018</strain>
    </source>
</reference>
<keyword evidence="5" id="KW-0520">NAD</keyword>
<dbReference type="Gene3D" id="3.80.10.10">
    <property type="entry name" value="Ribonuclease Inhibitor"/>
    <property type="match status" value="2"/>
</dbReference>
<comment type="caution">
    <text evidence="11">The sequence shown here is derived from an EMBL/GenBank/DDBJ whole genome shotgun (WGS) entry which is preliminary data.</text>
</comment>
<feature type="domain" description="NB-ARC" evidence="7">
    <location>
        <begin position="46"/>
        <end position="203"/>
    </location>
</feature>
<dbReference type="Pfam" id="PF23286">
    <property type="entry name" value="LRR_13"/>
    <property type="match status" value="1"/>
</dbReference>
<evidence type="ECO:0000256" key="4">
    <source>
        <dbReference type="ARBA" id="ARBA00022821"/>
    </source>
</evidence>
<dbReference type="InterPro" id="IPR001611">
    <property type="entry name" value="Leu-rich_rpt"/>
</dbReference>
<evidence type="ECO:0000259" key="7">
    <source>
        <dbReference type="Pfam" id="PF00931"/>
    </source>
</evidence>
<organism evidence="11 12">
    <name type="scientific">Corymbia citriodora subsp. variegata</name>
    <dbReference type="NCBI Taxonomy" id="360336"/>
    <lineage>
        <taxon>Eukaryota</taxon>
        <taxon>Viridiplantae</taxon>
        <taxon>Streptophyta</taxon>
        <taxon>Embryophyta</taxon>
        <taxon>Tracheophyta</taxon>
        <taxon>Spermatophyta</taxon>
        <taxon>Magnoliopsida</taxon>
        <taxon>eudicotyledons</taxon>
        <taxon>Gunneridae</taxon>
        <taxon>Pentapetalae</taxon>
        <taxon>rosids</taxon>
        <taxon>malvids</taxon>
        <taxon>Myrtales</taxon>
        <taxon>Myrtaceae</taxon>
        <taxon>Myrtoideae</taxon>
        <taxon>Eucalypteae</taxon>
        <taxon>Corymbia</taxon>
    </lineage>
</organism>
<dbReference type="PROSITE" id="PS51450">
    <property type="entry name" value="LRR"/>
    <property type="match status" value="1"/>
</dbReference>
<dbReference type="InterPro" id="IPR045344">
    <property type="entry name" value="C-JID"/>
</dbReference>
<dbReference type="Proteomes" id="UP000806378">
    <property type="component" value="Unassembled WGS sequence"/>
</dbReference>
<dbReference type="Gene3D" id="1.10.8.430">
    <property type="entry name" value="Helical domain of apoptotic protease-activating factors"/>
    <property type="match status" value="1"/>
</dbReference>
<feature type="domain" description="Disease resistance protein Roq1-like winged-helix" evidence="9">
    <location>
        <begin position="270"/>
        <end position="337"/>
    </location>
</feature>
<dbReference type="Pfam" id="PF23282">
    <property type="entry name" value="WHD_ROQ1"/>
    <property type="match status" value="1"/>
</dbReference>
<sequence>MRNLSNLNNVIHSAQVIIVFRVRFFAIFHRVDVGEGLSQKESGDDDDVLMIGLWGPGGIGKTTLAKALFNAIEKEFHGCSFLERVGESSNSRDGLATLQKTLLSEILSQRDLMVHSVDRGINLIRERLHCKKVLLVLDNVDQLDQLNALAGGGNWFGKGSRIIVTSRDKHLLTFHSKNFVYEVQTLKFDEALNLFYQHAFPHSKRVEIRRDLIYRVVQYASHFPLALEVLGSFLRGREESAWESTMHKLSRIPEKTINQVLKISFDGLEDEEKEIFLDLACFFKGKSMMYVKEVLDSRDFSTTIGIEILIERSLIKNENEFLQMHDLIQLMGKDIVNRECSNDTRKRSRLWLFEDFQDILYENTGMNVVEAIILDLHRPEEITISRDTFSNMKMLKILILIGVHISSQGPICLPNELRYLKWPNALDLEFGYGPKKLRRLDVQNSHFRQLWGNLQGFRKLKFINFTNCKSLVSVPDLSSAPNLESLSLDGCKSLVEVHQSIGCLENLKILRLNGCSNLRIFPNTLKSKPLRILELSSCSKLEKFPDILEKMGHLECLMLQGTAIKELPTSIKNLVCLKRINLVFCKKLARLPSSIYKLKNLKYLIITNCSNLVMFPKNMKDSNDPDGDLGFQNLGKLVLSGCNLSEVEFLESVSSFPKLQDLDLSNNKFTHLPTCINKYNDLRSFFVHDCEQLQEVPKLPSNLYSLIAYGCKSLQELPDLSSHSHKSLLVELPSCRELPLKGLTLANVSLLKDLPMKESVDICQSGSEMPEWFLHDEGGSISFMVPEDLCDKVIGLAYCVVLGLEKGKVVDPACEVNIIIDNREVIMHVKYLHSLESDHMWLHYSRINIPQNRLGSSHIRVCASSSTGSIKKCGYRLICEQQRDDLRVVFPASSADSKQIGVSRKDAQRKTIFNRLGGRRLVQLKQMMRKAFLW</sequence>
<dbReference type="SUPFAM" id="SSF52058">
    <property type="entry name" value="L domain-like"/>
    <property type="match status" value="1"/>
</dbReference>
<dbReference type="Gene3D" id="3.40.50.300">
    <property type="entry name" value="P-loop containing nucleotide triphosphate hydrolases"/>
    <property type="match status" value="1"/>
</dbReference>
<evidence type="ECO:0000259" key="8">
    <source>
        <dbReference type="Pfam" id="PF20160"/>
    </source>
</evidence>
<dbReference type="SUPFAM" id="SSF46785">
    <property type="entry name" value="Winged helix' DNA-binding domain"/>
    <property type="match status" value="1"/>
</dbReference>
<comment type="catalytic activity">
    <reaction evidence="6">
        <text>NAD(+) + H2O = ADP-D-ribose + nicotinamide + H(+)</text>
        <dbReference type="Rhea" id="RHEA:16301"/>
        <dbReference type="ChEBI" id="CHEBI:15377"/>
        <dbReference type="ChEBI" id="CHEBI:15378"/>
        <dbReference type="ChEBI" id="CHEBI:17154"/>
        <dbReference type="ChEBI" id="CHEBI:57540"/>
        <dbReference type="ChEBI" id="CHEBI:57967"/>
        <dbReference type="EC" id="3.2.2.6"/>
    </reaction>
    <physiologicalReaction direction="left-to-right" evidence="6">
        <dbReference type="Rhea" id="RHEA:16302"/>
    </physiologicalReaction>
</comment>
<keyword evidence="3" id="KW-0677">Repeat</keyword>
<dbReference type="EMBL" id="MU090532">
    <property type="protein sequence ID" value="KAF7847760.1"/>
    <property type="molecule type" value="Genomic_DNA"/>
</dbReference>
<dbReference type="Gramene" id="rna-gnl|WGS:JABURB|Cocit.L2609.1">
    <property type="protein sequence ID" value="cds-KAF7847760.1"/>
    <property type="gene ID" value="gene-BT93_L2609"/>
</dbReference>
<dbReference type="GO" id="GO:0061809">
    <property type="term" value="F:NAD+ nucleosidase activity, cyclic ADP-ribose generating"/>
    <property type="evidence" value="ECO:0007669"/>
    <property type="project" value="UniProtKB-EC"/>
</dbReference>
<evidence type="ECO:0000256" key="5">
    <source>
        <dbReference type="ARBA" id="ARBA00023027"/>
    </source>
</evidence>
<dbReference type="InterPro" id="IPR032675">
    <property type="entry name" value="LRR_dom_sf"/>
</dbReference>
<dbReference type="OrthoDB" id="1936883at2759"/>
<dbReference type="SUPFAM" id="SSF52540">
    <property type="entry name" value="P-loop containing nucleoside triphosphate hydrolases"/>
    <property type="match status" value="1"/>
</dbReference>
<keyword evidence="4" id="KW-0611">Plant defense</keyword>
<dbReference type="InterPro" id="IPR036390">
    <property type="entry name" value="WH_DNA-bd_sf"/>
</dbReference>
<evidence type="ECO:0000313" key="11">
    <source>
        <dbReference type="EMBL" id="KAF7847760.1"/>
    </source>
</evidence>
<dbReference type="InterPro" id="IPR058192">
    <property type="entry name" value="WHD_ROQ1-like"/>
</dbReference>
<dbReference type="GO" id="GO:0043531">
    <property type="term" value="F:ADP binding"/>
    <property type="evidence" value="ECO:0007669"/>
    <property type="project" value="InterPro"/>
</dbReference>
<evidence type="ECO:0000256" key="3">
    <source>
        <dbReference type="ARBA" id="ARBA00022737"/>
    </source>
</evidence>
<dbReference type="GO" id="GO:0006952">
    <property type="term" value="P:defense response"/>
    <property type="evidence" value="ECO:0007669"/>
    <property type="project" value="InterPro"/>
</dbReference>
<evidence type="ECO:0000259" key="10">
    <source>
        <dbReference type="Pfam" id="PF23286"/>
    </source>
</evidence>
<keyword evidence="12" id="KW-1185">Reference proteome</keyword>
<feature type="domain" description="Disease resistance protein RPS4B/Roq1-like leucine-rich repeats" evidence="10">
    <location>
        <begin position="530"/>
        <end position="726"/>
    </location>
</feature>
<evidence type="ECO:0000313" key="12">
    <source>
        <dbReference type="Proteomes" id="UP000806378"/>
    </source>
</evidence>
<dbReference type="EC" id="3.2.2.6" evidence="1"/>
<feature type="domain" description="C-JID" evidence="8">
    <location>
        <begin position="765"/>
        <end position="882"/>
    </location>
</feature>
<dbReference type="PRINTS" id="PR00364">
    <property type="entry name" value="DISEASERSIST"/>
</dbReference>
<dbReference type="InterPro" id="IPR058546">
    <property type="entry name" value="RPS4B/Roq1-like_LRR"/>
</dbReference>
<accession>A0A8T0CJ04</accession>
<dbReference type="Pfam" id="PF00931">
    <property type="entry name" value="NB-ARC"/>
    <property type="match status" value="1"/>
</dbReference>